<feature type="chain" id="PRO_5045201504" evidence="1">
    <location>
        <begin position="23"/>
        <end position="290"/>
    </location>
</feature>
<keyword evidence="3" id="KW-1185">Reference proteome</keyword>
<evidence type="ECO:0000256" key="1">
    <source>
        <dbReference type="SAM" id="SignalP"/>
    </source>
</evidence>
<proteinExistence type="predicted"/>
<comment type="caution">
    <text evidence="2">The sequence shown here is derived from an EMBL/GenBank/DDBJ whole genome shotgun (WGS) entry which is preliminary data.</text>
</comment>
<evidence type="ECO:0000313" key="3">
    <source>
        <dbReference type="Proteomes" id="UP001408356"/>
    </source>
</evidence>
<dbReference type="PANTHER" id="PTHR15944:SF0">
    <property type="entry name" value="PRENYLCYSTEINE LYASE DOMAIN-CONTAINING PROTEIN"/>
    <property type="match status" value="1"/>
</dbReference>
<protein>
    <submittedName>
        <fullName evidence="2">Prenylcysteine lyase domain-containing protein</fullName>
    </submittedName>
</protein>
<keyword evidence="1" id="KW-0732">Signal</keyword>
<dbReference type="EMBL" id="JARVKF010000190">
    <property type="protein sequence ID" value="KAK9421270.1"/>
    <property type="molecule type" value="Genomic_DNA"/>
</dbReference>
<evidence type="ECO:0000313" key="2">
    <source>
        <dbReference type="EMBL" id="KAK9421270.1"/>
    </source>
</evidence>
<gene>
    <name evidence="2" type="ORF">SUNI508_05808</name>
</gene>
<dbReference type="Proteomes" id="UP001408356">
    <property type="component" value="Unassembled WGS sequence"/>
</dbReference>
<organism evidence="2 3">
    <name type="scientific">Seiridium unicorne</name>
    <dbReference type="NCBI Taxonomy" id="138068"/>
    <lineage>
        <taxon>Eukaryota</taxon>
        <taxon>Fungi</taxon>
        <taxon>Dikarya</taxon>
        <taxon>Ascomycota</taxon>
        <taxon>Pezizomycotina</taxon>
        <taxon>Sordariomycetes</taxon>
        <taxon>Xylariomycetidae</taxon>
        <taxon>Amphisphaeriales</taxon>
        <taxon>Sporocadaceae</taxon>
        <taxon>Seiridium</taxon>
    </lineage>
</organism>
<dbReference type="Gene3D" id="1.10.3110.10">
    <property type="entry name" value="protoporphyrinogen ix oxidase, domain 3"/>
    <property type="match status" value="1"/>
</dbReference>
<accession>A0ABR2V2Y2</accession>
<dbReference type="Gene3D" id="3.50.50.60">
    <property type="entry name" value="FAD/NAD(P)-binding domain"/>
    <property type="match status" value="1"/>
</dbReference>
<dbReference type="InterPro" id="IPR017046">
    <property type="entry name" value="Prenylcysteine_Oxase1"/>
</dbReference>
<keyword evidence="2" id="KW-0456">Lyase</keyword>
<dbReference type="SUPFAM" id="SSF51905">
    <property type="entry name" value="FAD/NAD(P)-binding domain"/>
    <property type="match status" value="1"/>
</dbReference>
<reference evidence="2 3" key="1">
    <citation type="journal article" date="2024" name="J. Plant Pathol.">
        <title>Sequence and assembly of the genome of Seiridium unicorne, isolate CBS 538.82, causal agent of cypress canker disease.</title>
        <authorList>
            <person name="Scali E."/>
            <person name="Rocca G.D."/>
            <person name="Danti R."/>
            <person name="Garbelotto M."/>
            <person name="Barberini S."/>
            <person name="Baroncelli R."/>
            <person name="Emiliani G."/>
        </authorList>
    </citation>
    <scope>NUCLEOTIDE SEQUENCE [LARGE SCALE GENOMIC DNA]</scope>
    <source>
        <strain evidence="2 3">BM-138-508</strain>
    </source>
</reference>
<name>A0ABR2V2Y2_9PEZI</name>
<dbReference type="PANTHER" id="PTHR15944">
    <property type="entry name" value="FARNESYLCYSTEINE LYASE"/>
    <property type="match status" value="1"/>
</dbReference>
<dbReference type="InterPro" id="IPR036188">
    <property type="entry name" value="FAD/NAD-bd_sf"/>
</dbReference>
<sequence length="290" mass="32268">MVKSSYCHVLDLILCSLVSVTAQYINRQPLSVHEHNESAEFRVAIIGAGIAGTSAAYHIRKLAEANNGSLHIEVAIYESSHQTGEQVQYIAPPDHGHTGLEAGARQFMSEDWCLTDIVNRTGLDWHQDLPWLWDIRSHSRKLLREAINRKIEAWQLDRSLNFMPQRFRELVSSYLGKWKESAQAVTFDNVTNAPERIGSADALLPATEFLAHHGIDANYQSVYLEPCTRDAYGRDLEDTTGLELLMSAGALRAAPVSACGGNSRIVDRMTELSKTMLHLNTTVLRVTGGK</sequence>
<dbReference type="GO" id="GO:0016829">
    <property type="term" value="F:lyase activity"/>
    <property type="evidence" value="ECO:0007669"/>
    <property type="project" value="UniProtKB-KW"/>
</dbReference>
<dbReference type="Gene3D" id="3.90.660.20">
    <property type="entry name" value="Protoporphyrinogen oxidase, mitochondrial, domain 2"/>
    <property type="match status" value="1"/>
</dbReference>
<feature type="signal peptide" evidence="1">
    <location>
        <begin position="1"/>
        <end position="22"/>
    </location>
</feature>
<dbReference type="Pfam" id="PF13450">
    <property type="entry name" value="NAD_binding_8"/>
    <property type="match status" value="1"/>
</dbReference>